<keyword evidence="4 8" id="KW-0799">Topoisomerase</keyword>
<feature type="region of interest" description="Disordered" evidence="11">
    <location>
        <begin position="1"/>
        <end position="136"/>
    </location>
</feature>
<dbReference type="Gene3D" id="3.90.15.10">
    <property type="entry name" value="Topoisomerase I, Chain A, domain 3"/>
    <property type="match status" value="1"/>
</dbReference>
<keyword evidence="6 8" id="KW-0413">Isomerase</keyword>
<dbReference type="InterPro" id="IPR013034">
    <property type="entry name" value="DNA_topo_DNA_db_N_dom1"/>
</dbReference>
<dbReference type="AlphaFoldDB" id="A0A7S2JNM3"/>
<dbReference type="FunFam" id="2.170.11.10:FF:000001">
    <property type="entry name" value="DNA topoisomerase I"/>
    <property type="match status" value="1"/>
</dbReference>
<evidence type="ECO:0000256" key="7">
    <source>
        <dbReference type="ARBA" id="ARBA00023242"/>
    </source>
</evidence>
<evidence type="ECO:0000256" key="10">
    <source>
        <dbReference type="SAM" id="Coils"/>
    </source>
</evidence>
<dbReference type="GO" id="GO:0003677">
    <property type="term" value="F:DNA binding"/>
    <property type="evidence" value="ECO:0007669"/>
    <property type="project" value="UniProtKB-UniRule"/>
</dbReference>
<dbReference type="Pfam" id="PF01028">
    <property type="entry name" value="Topoisom_I"/>
    <property type="match status" value="1"/>
</dbReference>
<feature type="domain" description="DNA topoisomerase I eukaryotic-type" evidence="12">
    <location>
        <begin position="317"/>
        <end position="714"/>
    </location>
</feature>
<dbReference type="InterPro" id="IPR025834">
    <property type="entry name" value="TopoI_C_dom"/>
</dbReference>
<comment type="similarity">
    <text evidence="3 8 9">Belongs to the type IB topoisomerase family.</text>
</comment>
<dbReference type="FunFam" id="3.90.15.10:FF:000003">
    <property type="entry name" value="DNA topoisomerase I"/>
    <property type="match status" value="1"/>
</dbReference>
<dbReference type="InterPro" id="IPR013030">
    <property type="entry name" value="DNA_topo_DNA_db_N_dom2"/>
</dbReference>
<evidence type="ECO:0000259" key="12">
    <source>
        <dbReference type="SMART" id="SM00435"/>
    </source>
</evidence>
<dbReference type="GO" id="GO:0003917">
    <property type="term" value="F:DNA topoisomerase type I (single strand cut, ATP-independent) activity"/>
    <property type="evidence" value="ECO:0007669"/>
    <property type="project" value="UniProtKB-UniRule"/>
</dbReference>
<evidence type="ECO:0000256" key="9">
    <source>
        <dbReference type="RuleBase" id="RU365101"/>
    </source>
</evidence>
<sequence>MPIAKRKSVKQTASKPVAKIAKKAKESSDEEAGSESKSEDDDDDHDNLPLAKRKKKEATQKKAGKSSKSKNTPVSRAKPTPKGKKKEESEESEGETSDEPASKKKRTSIKSERSSSKSSSKKKPKDESEEEEEAREKKLTKLQLEEKHIYKWWTPEEQAIIKMKEKKGIKWITLEHNGLLFPPEYEPHGVKMLYNGKPIELTPAAEEIATFYASMLDSDYTKKEKFNKNFMKDWLAVLNKDKKYKKNPHPIEKLELCDFTPIYKYLQEEKEKRKAMSKEEKKKIAEEKSKITEKYMFAKVDGHLEKVGNFRVEPPSLFRGRGDHPKMGKVKTRIYPEDVTINIGEDAPVPPCPIPGHRWGKVVHDNTATWLAHWKDTINGQGKYVFLAASSSFKMMSDFEKYEKARRLKSHVERIREEYTRDLQHANLFERQRATALYLIDRLALRVGNEKDEEQEADTVGCCSLRPEHLEFNDATTEVTFDFLGKDSIRYFNTVKVDQQVFKNMKQFVAKKDPQEDKIFDKLDTPELNKYLKSLMDGLTAKVFRTYNASITLDKLLHQDQKEGRTLNECLLDYNAANREVAILCNHQRAAPKNHEVQVQKIEERIKELEDERSDVKKWMKIAKREGSVTVDEKIKPKKKGDDDASADDDDPKTAKKTYTFEKLENRLKQLNTKIGTISNQLQIKDANKTVALGTSKINYMDPRITVAWCKKYDVPVSKIFNASLQVKFLWALDVDPDWRF</sequence>
<organism evidence="13">
    <name type="scientific">Cyanoptyche gloeocystis</name>
    <dbReference type="NCBI Taxonomy" id="77922"/>
    <lineage>
        <taxon>Eukaryota</taxon>
        <taxon>Glaucocystophyceae</taxon>
        <taxon>Glaucocystophyceae incertae sedis</taxon>
        <taxon>Cyanoptyche</taxon>
    </lineage>
</organism>
<evidence type="ECO:0000256" key="4">
    <source>
        <dbReference type="ARBA" id="ARBA00023029"/>
    </source>
</evidence>
<dbReference type="GO" id="GO:0007059">
    <property type="term" value="P:chromosome segregation"/>
    <property type="evidence" value="ECO:0007669"/>
    <property type="project" value="TreeGrafter"/>
</dbReference>
<keyword evidence="10" id="KW-0175">Coiled coil</keyword>
<dbReference type="FunFam" id="1.10.10.41:FF:000001">
    <property type="entry name" value="DNA topoisomerase I"/>
    <property type="match status" value="1"/>
</dbReference>
<dbReference type="InterPro" id="IPR013499">
    <property type="entry name" value="TopoI_euk"/>
</dbReference>
<dbReference type="GO" id="GO:0005730">
    <property type="term" value="C:nucleolus"/>
    <property type="evidence" value="ECO:0007669"/>
    <property type="project" value="TreeGrafter"/>
</dbReference>
<dbReference type="InterPro" id="IPR001631">
    <property type="entry name" value="TopoI"/>
</dbReference>
<feature type="coiled-coil region" evidence="10">
    <location>
        <begin position="592"/>
        <end position="626"/>
    </location>
</feature>
<dbReference type="InterPro" id="IPR014711">
    <property type="entry name" value="TopoI_cat_a-hlx-sub_euk"/>
</dbReference>
<dbReference type="InterPro" id="IPR036202">
    <property type="entry name" value="TopoI_DNA-bd_euk_N_sf"/>
</dbReference>
<comment type="subcellular location">
    <subcellularLocation>
        <location evidence="2">Nucleus</location>
    </subcellularLocation>
</comment>
<protein>
    <recommendedName>
        <fullName evidence="9">DNA topoisomerase I</fullName>
        <ecNumber evidence="9">5.6.2.1</ecNumber>
    </recommendedName>
    <alternativeName>
        <fullName evidence="9">DNA topoisomerase 1</fullName>
    </alternativeName>
</protein>
<dbReference type="InterPro" id="IPR011010">
    <property type="entry name" value="DNA_brk_join_enz"/>
</dbReference>
<evidence type="ECO:0000256" key="3">
    <source>
        <dbReference type="ARBA" id="ARBA00006645"/>
    </source>
</evidence>
<comment type="catalytic activity">
    <reaction evidence="1 8 9">
        <text>ATP-independent breakage of single-stranded DNA, followed by passage and rejoining.</text>
        <dbReference type="EC" id="5.6.2.1"/>
    </reaction>
</comment>
<dbReference type="SUPFAM" id="SSF56349">
    <property type="entry name" value="DNA breaking-rejoining enzymes"/>
    <property type="match status" value="1"/>
</dbReference>
<evidence type="ECO:0000313" key="13">
    <source>
        <dbReference type="EMBL" id="CAD9553243.1"/>
    </source>
</evidence>
<dbReference type="InterPro" id="IPR008336">
    <property type="entry name" value="TopoI_DNA-bd_euk"/>
</dbReference>
<dbReference type="Pfam" id="PF14370">
    <property type="entry name" value="Topo_C_assoc"/>
    <property type="match status" value="1"/>
</dbReference>
<dbReference type="EMBL" id="HBGX01002538">
    <property type="protein sequence ID" value="CAD9553243.1"/>
    <property type="molecule type" value="Transcribed_RNA"/>
</dbReference>
<feature type="active site" description="O-(3'-phospho-DNA)-tyrosine intermediate" evidence="8">
    <location>
        <position position="700"/>
    </location>
</feature>
<proteinExistence type="inferred from homology"/>
<dbReference type="PANTHER" id="PTHR10290">
    <property type="entry name" value="DNA TOPOISOMERASE I"/>
    <property type="match status" value="1"/>
</dbReference>
<comment type="function">
    <text evidence="9">Releases the supercoiling and torsional tension of DNA introduced during the DNA replication and transcription by transiently cleaving and rejoining one strand of the DNA duplex. Introduces a single-strand break via transesterification at the specific target site 5'-[CT]CCTTp site in duplex DNA. The scissile phosphodiester is attacked by the catalytic tyrosine of the enzyme, resulting in the formation of a DNA-(3'-phosphotyrosyl)-enzyme intermediate and the expulsion of a 5'-OH DNA strand. The free DNA strand then undergoes passage around the unbroken strand thus removing DNA supercoils. Finally, in the religation step, the DNA 5'-OH attacks the covalent intermediate to expel the active-site tyrosine and restore the DNA phosphodiester backbone.</text>
</comment>
<dbReference type="Pfam" id="PF02919">
    <property type="entry name" value="Topoisom_I_N"/>
    <property type="match status" value="1"/>
</dbReference>
<feature type="compositionally biased region" description="Acidic residues" evidence="11">
    <location>
        <begin position="89"/>
        <end position="98"/>
    </location>
</feature>
<name>A0A7S2JNM3_9EUKA</name>
<dbReference type="InterPro" id="IPR013500">
    <property type="entry name" value="TopoI_cat_euk"/>
</dbReference>
<evidence type="ECO:0000256" key="2">
    <source>
        <dbReference type="ARBA" id="ARBA00004123"/>
    </source>
</evidence>
<dbReference type="SMART" id="SM00435">
    <property type="entry name" value="TOPEUc"/>
    <property type="match status" value="1"/>
</dbReference>
<evidence type="ECO:0000256" key="11">
    <source>
        <dbReference type="SAM" id="MobiDB-lite"/>
    </source>
</evidence>
<keyword evidence="7" id="KW-0539">Nucleus</keyword>
<feature type="compositionally biased region" description="Acidic residues" evidence="11">
    <location>
        <begin position="28"/>
        <end position="45"/>
    </location>
</feature>
<dbReference type="CDD" id="cd00659">
    <property type="entry name" value="Topo_IB_C"/>
    <property type="match status" value="1"/>
</dbReference>
<dbReference type="CDD" id="cd00660">
    <property type="entry name" value="Topoisomer_IB_N"/>
    <property type="match status" value="1"/>
</dbReference>
<dbReference type="PRINTS" id="PR00416">
    <property type="entry name" value="EUTPISMRASEI"/>
</dbReference>
<feature type="region of interest" description="Disordered" evidence="11">
    <location>
        <begin position="633"/>
        <end position="654"/>
    </location>
</feature>
<reference evidence="13" key="1">
    <citation type="submission" date="2021-01" db="EMBL/GenBank/DDBJ databases">
        <authorList>
            <person name="Corre E."/>
            <person name="Pelletier E."/>
            <person name="Niang G."/>
            <person name="Scheremetjew M."/>
            <person name="Finn R."/>
            <person name="Kale V."/>
            <person name="Holt S."/>
            <person name="Cochrane G."/>
            <person name="Meng A."/>
            <person name="Brown T."/>
            <person name="Cohen L."/>
        </authorList>
    </citation>
    <scope>NUCLEOTIDE SEQUENCE</scope>
    <source>
        <strain evidence="13">SAG4.97</strain>
    </source>
</reference>
<evidence type="ECO:0000256" key="1">
    <source>
        <dbReference type="ARBA" id="ARBA00000213"/>
    </source>
</evidence>
<dbReference type="Gene3D" id="1.10.10.41">
    <property type="entry name" value="Yeast DNA topoisomerase - domain 1"/>
    <property type="match status" value="1"/>
</dbReference>
<dbReference type="Gene3D" id="2.170.11.10">
    <property type="entry name" value="DNA Topoisomerase I, domain 2"/>
    <property type="match status" value="1"/>
</dbReference>
<feature type="compositionally biased region" description="Basic and acidic residues" evidence="11">
    <location>
        <begin position="633"/>
        <end position="643"/>
    </location>
</feature>
<evidence type="ECO:0000256" key="6">
    <source>
        <dbReference type="ARBA" id="ARBA00023235"/>
    </source>
</evidence>
<evidence type="ECO:0000256" key="5">
    <source>
        <dbReference type="ARBA" id="ARBA00023125"/>
    </source>
</evidence>
<dbReference type="InterPro" id="IPR051062">
    <property type="entry name" value="Topoisomerase_IB"/>
</dbReference>
<dbReference type="PROSITE" id="PS52038">
    <property type="entry name" value="TOPO_IB_2"/>
    <property type="match status" value="1"/>
</dbReference>
<dbReference type="GO" id="GO:0006260">
    <property type="term" value="P:DNA replication"/>
    <property type="evidence" value="ECO:0007669"/>
    <property type="project" value="TreeGrafter"/>
</dbReference>
<dbReference type="InterPro" id="IPR014727">
    <property type="entry name" value="TopoI_cat_a/b-sub_euk"/>
</dbReference>
<accession>A0A7S2JNM3</accession>
<dbReference type="SUPFAM" id="SSF56741">
    <property type="entry name" value="Eukaryotic DNA topoisomerase I, N-terminal DNA-binding fragment"/>
    <property type="match status" value="1"/>
</dbReference>
<feature type="compositionally biased region" description="Basic residues" evidence="11">
    <location>
        <begin position="51"/>
        <end position="68"/>
    </location>
</feature>
<keyword evidence="5 8" id="KW-0238">DNA-binding</keyword>
<dbReference type="EC" id="5.6.2.1" evidence="9"/>
<dbReference type="Gene3D" id="1.10.132.10">
    <property type="match status" value="1"/>
</dbReference>
<evidence type="ECO:0000256" key="8">
    <source>
        <dbReference type="PROSITE-ProRule" id="PRU01382"/>
    </source>
</evidence>
<gene>
    <name evidence="13" type="ORF">CGLO1086_LOCUS1098</name>
</gene>
<dbReference type="GO" id="GO:0006265">
    <property type="term" value="P:DNA topological change"/>
    <property type="evidence" value="ECO:0007669"/>
    <property type="project" value="UniProtKB-UniRule"/>
</dbReference>
<dbReference type="GO" id="GO:0005694">
    <property type="term" value="C:chromosome"/>
    <property type="evidence" value="ECO:0007669"/>
    <property type="project" value="InterPro"/>
</dbReference>
<dbReference type="PANTHER" id="PTHR10290:SF3">
    <property type="entry name" value="DNA TOPOISOMERASE 1"/>
    <property type="match status" value="1"/>
</dbReference>